<gene>
    <name evidence="1" type="ORF">J0X19_12855</name>
</gene>
<dbReference type="EMBL" id="JAFLQZ010000007">
    <property type="protein sequence ID" value="MBO0358839.1"/>
    <property type="molecule type" value="Genomic_DNA"/>
</dbReference>
<protein>
    <submittedName>
        <fullName evidence="1">Uncharacterized protein</fullName>
    </submittedName>
</protein>
<accession>A0A939J9I6</accession>
<evidence type="ECO:0000313" key="2">
    <source>
        <dbReference type="Proteomes" id="UP000664144"/>
    </source>
</evidence>
<organism evidence="1 2">
    <name type="scientific">Hymenobacter telluris</name>
    <dbReference type="NCBI Taxonomy" id="2816474"/>
    <lineage>
        <taxon>Bacteria</taxon>
        <taxon>Pseudomonadati</taxon>
        <taxon>Bacteroidota</taxon>
        <taxon>Cytophagia</taxon>
        <taxon>Cytophagales</taxon>
        <taxon>Hymenobacteraceae</taxon>
        <taxon>Hymenobacter</taxon>
    </lineage>
</organism>
<comment type="caution">
    <text evidence="1">The sequence shown here is derived from an EMBL/GenBank/DDBJ whole genome shotgun (WGS) entry which is preliminary data.</text>
</comment>
<proteinExistence type="predicted"/>
<evidence type="ECO:0000313" key="1">
    <source>
        <dbReference type="EMBL" id="MBO0358839.1"/>
    </source>
</evidence>
<keyword evidence="2" id="KW-1185">Reference proteome</keyword>
<dbReference type="AlphaFoldDB" id="A0A939J9I6"/>
<dbReference type="Proteomes" id="UP000664144">
    <property type="component" value="Unassembled WGS sequence"/>
</dbReference>
<sequence length="201" mass="22800">MMPLAGQAAGVVFQQISVAEYQREQRATQPSKTTITFPVWKKASQLTIPTTKGPLVLQDILIGETEVQQGHSEAEHTLYTYRGYLAHFHRHLVEVGYYETTQWWLIAENGLRLTLWGKPVYAPDQNSIVAICAGLDYSGGQPNVVQLLQIKNGVLQKVWEMRPTSWEPREIFWASPTSLYLRRESYGGSSPVSSYWKLTIT</sequence>
<reference evidence="1" key="1">
    <citation type="submission" date="2021-03" db="EMBL/GenBank/DDBJ databases">
        <authorList>
            <person name="Kim M.K."/>
        </authorList>
    </citation>
    <scope>NUCLEOTIDE SEQUENCE</scope>
    <source>
        <strain evidence="1">BT186</strain>
    </source>
</reference>
<name>A0A939J9I6_9BACT</name>